<dbReference type="OrthoDB" id="7676733at2"/>
<keyword evidence="3" id="KW-0966">Cell projection</keyword>
<dbReference type="InterPro" id="IPR038610">
    <property type="entry name" value="FliK-like_C_sf"/>
</dbReference>
<dbReference type="CDD" id="cd17470">
    <property type="entry name" value="T3SS_Flik_C"/>
    <property type="match status" value="1"/>
</dbReference>
<feature type="domain" description="Flagellar hook-length control protein-like C-terminal" evidence="2">
    <location>
        <begin position="328"/>
        <end position="394"/>
    </location>
</feature>
<dbReference type="PATRIC" id="fig|864069.3.peg.6064"/>
<accession>I4YLT5</accession>
<dbReference type="eggNOG" id="COG3144">
    <property type="taxonomic scope" value="Bacteria"/>
</dbReference>
<feature type="compositionally biased region" description="Polar residues" evidence="1">
    <location>
        <begin position="403"/>
        <end position="416"/>
    </location>
</feature>
<feature type="region of interest" description="Disordered" evidence="1">
    <location>
        <begin position="1"/>
        <end position="69"/>
    </location>
</feature>
<dbReference type="Pfam" id="PF02120">
    <property type="entry name" value="Flg_hook"/>
    <property type="match status" value="1"/>
</dbReference>
<feature type="compositionally biased region" description="Polar residues" evidence="1">
    <location>
        <begin position="18"/>
        <end position="31"/>
    </location>
</feature>
<sequence precursor="true">MSRLDLLSQTMPRLADAQSRNPSSSTDNQGDGQVAASDFGSLLDGFSGRQPREGLGPSQLGPTLLGPEGDKVISIAGEVDADPLQDLLPEVSSREDADDGSAVEAGNSAFAIIENLLPRILARTGNGGHADAGRSGTSFASPSLAMMQPDLEDLSPTNAGLGSKLAVSVQNQEAHFKPIIEGLTGAPTDSGLPLPSEEIGQMPVNPLQEKLRSGGVKGLQPDSTDETLQAVAGAAADAEVAVTDDERGAVRSTASDRMMDRLDVQKQAPINGAKSEAASLPSSTLQHLARSIVEDAKGISEPQHPAFQHDGLNRVATARASAGVLRVLDLQLKPAELGLVTIRMRLSGDSIEMEIQAQHEETAELLRNDADKLSSLLRVSGYRPDVINIQSAESASHDRSSFHRPQQGSTGNQSFDQGAAAGQGNSSRHQGDRYGTSGRDVHPDGSEGLASGGSRSGGIYL</sequence>
<protein>
    <submittedName>
        <fullName evidence="3">Flagellar hook-length control protein FliK</fullName>
    </submittedName>
</protein>
<dbReference type="EMBL" id="JH660647">
    <property type="protein sequence ID" value="EIM24927.1"/>
    <property type="molecule type" value="Genomic_DNA"/>
</dbReference>
<reference evidence="3 4" key="1">
    <citation type="submission" date="2012-02" db="EMBL/GenBank/DDBJ databases">
        <title>Improved High-Quality Draft sequence of Microvirga sp. WSM3557.</title>
        <authorList>
            <consortium name="US DOE Joint Genome Institute"/>
            <person name="Lucas S."/>
            <person name="Han J."/>
            <person name="Lapidus A."/>
            <person name="Cheng J.-F."/>
            <person name="Goodwin L."/>
            <person name="Pitluck S."/>
            <person name="Peters L."/>
            <person name="Zhang X."/>
            <person name="Detter J.C."/>
            <person name="Han C."/>
            <person name="Tapia R."/>
            <person name="Land M."/>
            <person name="Hauser L."/>
            <person name="Kyrpides N."/>
            <person name="Ivanova N."/>
            <person name="Pagani I."/>
            <person name="Brau L."/>
            <person name="Yates R."/>
            <person name="O'Hara G."/>
            <person name="Rui T."/>
            <person name="Howieson J."/>
            <person name="Reeve W."/>
            <person name="Woyke T."/>
        </authorList>
    </citation>
    <scope>NUCLEOTIDE SEQUENCE [LARGE SCALE GENOMIC DNA]</scope>
    <source>
        <strain evidence="3 4">WSM3557</strain>
    </source>
</reference>
<proteinExistence type="predicted"/>
<dbReference type="Proteomes" id="UP000003947">
    <property type="component" value="Unassembled WGS sequence"/>
</dbReference>
<dbReference type="InterPro" id="IPR021136">
    <property type="entry name" value="Flagellar_hook_control-like_C"/>
</dbReference>
<keyword evidence="3" id="KW-0282">Flagellum</keyword>
<keyword evidence="3" id="KW-0969">Cilium</keyword>
<evidence type="ECO:0000313" key="3">
    <source>
        <dbReference type="EMBL" id="EIM24927.1"/>
    </source>
</evidence>
<organism evidence="3 4">
    <name type="scientific">Microvirga lotononidis</name>
    <dbReference type="NCBI Taxonomy" id="864069"/>
    <lineage>
        <taxon>Bacteria</taxon>
        <taxon>Pseudomonadati</taxon>
        <taxon>Pseudomonadota</taxon>
        <taxon>Alphaproteobacteria</taxon>
        <taxon>Hyphomicrobiales</taxon>
        <taxon>Methylobacteriaceae</taxon>
        <taxon>Microvirga</taxon>
    </lineage>
</organism>
<name>I4YLT5_9HYPH</name>
<keyword evidence="4" id="KW-1185">Reference proteome</keyword>
<gene>
    <name evidence="3" type="ORF">MicloDRAFT_00056460</name>
</gene>
<feature type="compositionally biased region" description="Gly residues" evidence="1">
    <location>
        <begin position="450"/>
        <end position="461"/>
    </location>
</feature>
<dbReference type="Gene3D" id="3.30.750.140">
    <property type="match status" value="1"/>
</dbReference>
<evidence type="ECO:0000313" key="4">
    <source>
        <dbReference type="Proteomes" id="UP000003947"/>
    </source>
</evidence>
<dbReference type="AlphaFoldDB" id="I4YLT5"/>
<evidence type="ECO:0000259" key="2">
    <source>
        <dbReference type="Pfam" id="PF02120"/>
    </source>
</evidence>
<evidence type="ECO:0000256" key="1">
    <source>
        <dbReference type="SAM" id="MobiDB-lite"/>
    </source>
</evidence>
<dbReference type="HOGENOM" id="CLU_592897_0_0_5"/>
<dbReference type="STRING" id="864069.MicloDRAFT_00056460"/>
<feature type="region of interest" description="Disordered" evidence="1">
    <location>
        <begin position="392"/>
        <end position="461"/>
    </location>
</feature>